<dbReference type="InterPro" id="IPR058649">
    <property type="entry name" value="CzcB_C"/>
</dbReference>
<proteinExistence type="predicted"/>
<protein>
    <submittedName>
        <fullName evidence="7">Cobalt-zinc-cadmium efflux system membrane fusion protein</fullName>
    </submittedName>
</protein>
<dbReference type="GO" id="GO:0046914">
    <property type="term" value="F:transition metal ion binding"/>
    <property type="evidence" value="ECO:0007669"/>
    <property type="project" value="TreeGrafter"/>
</dbReference>
<dbReference type="SUPFAM" id="SSF51230">
    <property type="entry name" value="Single hybrid motif"/>
    <property type="match status" value="1"/>
</dbReference>
<gene>
    <name evidence="7" type="ORF">EV696_12239</name>
</gene>
<dbReference type="OrthoDB" id="9768185at2"/>
<keyword evidence="3" id="KW-0732">Signal</keyword>
<dbReference type="Pfam" id="PF25973">
    <property type="entry name" value="BSH_CzcB"/>
    <property type="match status" value="1"/>
</dbReference>
<keyword evidence="8" id="KW-1185">Reference proteome</keyword>
<dbReference type="GO" id="GO:0015679">
    <property type="term" value="P:plasma membrane copper ion transport"/>
    <property type="evidence" value="ECO:0007669"/>
    <property type="project" value="TreeGrafter"/>
</dbReference>
<evidence type="ECO:0000256" key="3">
    <source>
        <dbReference type="SAM" id="SignalP"/>
    </source>
</evidence>
<evidence type="ECO:0000313" key="8">
    <source>
        <dbReference type="Proteomes" id="UP000295375"/>
    </source>
</evidence>
<feature type="domain" description="CzcB-like barrel-sandwich hybrid" evidence="5">
    <location>
        <begin position="115"/>
        <end position="186"/>
    </location>
</feature>
<dbReference type="Pfam" id="PF25954">
    <property type="entry name" value="Beta-barrel_RND_2"/>
    <property type="match status" value="1"/>
</dbReference>
<keyword evidence="1" id="KW-0813">Transport</keyword>
<dbReference type="Proteomes" id="UP000295375">
    <property type="component" value="Unassembled WGS sequence"/>
</dbReference>
<comment type="caution">
    <text evidence="7">The sequence shown here is derived from an EMBL/GenBank/DDBJ whole genome shotgun (WGS) entry which is preliminary data.</text>
</comment>
<feature type="domain" description="CusB-like beta-barrel" evidence="4">
    <location>
        <begin position="189"/>
        <end position="256"/>
    </location>
</feature>
<dbReference type="GO" id="GO:0060003">
    <property type="term" value="P:copper ion export"/>
    <property type="evidence" value="ECO:0007669"/>
    <property type="project" value="TreeGrafter"/>
</dbReference>
<dbReference type="Gene3D" id="2.40.50.100">
    <property type="match status" value="1"/>
</dbReference>
<dbReference type="CDD" id="cd06850">
    <property type="entry name" value="biotinyl_domain"/>
    <property type="match status" value="1"/>
</dbReference>
<evidence type="ECO:0000259" key="6">
    <source>
        <dbReference type="Pfam" id="PF25975"/>
    </source>
</evidence>
<organism evidence="7 8">
    <name type="scientific">Permianibacter aggregans</name>
    <dbReference type="NCBI Taxonomy" id="1510150"/>
    <lineage>
        <taxon>Bacteria</taxon>
        <taxon>Pseudomonadati</taxon>
        <taxon>Pseudomonadota</taxon>
        <taxon>Gammaproteobacteria</taxon>
        <taxon>Pseudomonadales</taxon>
        <taxon>Pseudomonadaceae</taxon>
        <taxon>Permianibacter</taxon>
    </lineage>
</organism>
<feature type="signal peptide" evidence="3">
    <location>
        <begin position="1"/>
        <end position="21"/>
    </location>
</feature>
<name>A0A4R6UI72_9GAMM</name>
<evidence type="ECO:0000259" key="4">
    <source>
        <dbReference type="Pfam" id="PF25954"/>
    </source>
</evidence>
<feature type="region of interest" description="Disordered" evidence="2">
    <location>
        <begin position="28"/>
        <end position="73"/>
    </location>
</feature>
<evidence type="ECO:0000259" key="5">
    <source>
        <dbReference type="Pfam" id="PF25973"/>
    </source>
</evidence>
<dbReference type="RefSeq" id="WP_133592994.1">
    <property type="nucleotide sequence ID" value="NZ_CP037953.1"/>
</dbReference>
<dbReference type="Pfam" id="PF25975">
    <property type="entry name" value="CzcB_C"/>
    <property type="match status" value="1"/>
</dbReference>
<feature type="compositionally biased region" description="Basic and acidic residues" evidence="2">
    <location>
        <begin position="31"/>
        <end position="56"/>
    </location>
</feature>
<reference evidence="7 8" key="1">
    <citation type="submission" date="2019-03" db="EMBL/GenBank/DDBJ databases">
        <title>Genomic Encyclopedia of Type Strains, Phase IV (KMG-IV): sequencing the most valuable type-strain genomes for metagenomic binning, comparative biology and taxonomic classification.</title>
        <authorList>
            <person name="Goeker M."/>
        </authorList>
    </citation>
    <scope>NUCLEOTIDE SEQUENCE [LARGE SCALE GENOMIC DNA]</scope>
    <source>
        <strain evidence="7 8">DSM 103792</strain>
    </source>
</reference>
<dbReference type="Gene3D" id="2.40.30.170">
    <property type="match status" value="1"/>
</dbReference>
<dbReference type="InterPro" id="IPR011053">
    <property type="entry name" value="Single_hybrid_motif"/>
</dbReference>
<dbReference type="GO" id="GO:0030288">
    <property type="term" value="C:outer membrane-bounded periplasmic space"/>
    <property type="evidence" value="ECO:0007669"/>
    <property type="project" value="TreeGrafter"/>
</dbReference>
<dbReference type="Gene3D" id="2.40.420.20">
    <property type="match status" value="1"/>
</dbReference>
<dbReference type="PANTHER" id="PTHR30097:SF4">
    <property type="entry name" value="SLR6042 PROTEIN"/>
    <property type="match status" value="1"/>
</dbReference>
<feature type="chain" id="PRO_5020510615" evidence="3">
    <location>
        <begin position="22"/>
        <end position="339"/>
    </location>
</feature>
<dbReference type="AlphaFoldDB" id="A0A4R6UI72"/>
<dbReference type="InterPro" id="IPR051909">
    <property type="entry name" value="MFP_Cation_Efflux"/>
</dbReference>
<dbReference type="InterPro" id="IPR058647">
    <property type="entry name" value="BSH_CzcB-like"/>
</dbReference>
<dbReference type="EMBL" id="SNYM01000022">
    <property type="protein sequence ID" value="TDQ44983.1"/>
    <property type="molecule type" value="Genomic_DNA"/>
</dbReference>
<feature type="domain" description="CzcB-like C-terminal circularly permuted SH3-like" evidence="6">
    <location>
        <begin position="267"/>
        <end position="327"/>
    </location>
</feature>
<evidence type="ECO:0000256" key="2">
    <source>
        <dbReference type="SAM" id="MobiDB-lite"/>
    </source>
</evidence>
<sequence length="339" mass="37311">MKHYMYISIFALSIVSILGYATESANAPHATKQERESRHEHHSAEENDHRQSRKEVASPTAKVSSNPEGAHGAQATRIDDALAQQAGIATSVASSQTLNLTTVVYGSLATGPEQLSHVRARYPGMIKSVKPTVGDEVERGQLLAEVESNESLKTYQVRSPISGVVIQHHANSGEVAQDQVLFYIANFETLWAEFRIYPAQQSQVKAGQTAHIVANDEELTGTIRHIIPALDKPYLLARVSFDNRVKRLTPGLLVEGHVIVDKFTASVAVEKAAIQTVGNQLGVFVKDKNEYEFVPVTIGRQDDRYVEVLSGLIPGHVYVNKNSYLIKADIEKSEAEHEH</sequence>
<accession>A0A4R6UI72</accession>
<evidence type="ECO:0000313" key="7">
    <source>
        <dbReference type="EMBL" id="TDQ44983.1"/>
    </source>
</evidence>
<dbReference type="PANTHER" id="PTHR30097">
    <property type="entry name" value="CATION EFFLUX SYSTEM PROTEIN CUSB"/>
    <property type="match status" value="1"/>
</dbReference>
<evidence type="ECO:0000256" key="1">
    <source>
        <dbReference type="ARBA" id="ARBA00022448"/>
    </source>
</evidence>
<dbReference type="InterPro" id="IPR058792">
    <property type="entry name" value="Beta-barrel_RND_2"/>
</dbReference>